<dbReference type="GO" id="GO:0046872">
    <property type="term" value="F:metal ion binding"/>
    <property type="evidence" value="ECO:0007669"/>
    <property type="project" value="UniProtKB-KW"/>
</dbReference>
<feature type="domain" description="Nudix hydrolase" evidence="7">
    <location>
        <begin position="39"/>
        <end position="173"/>
    </location>
</feature>
<keyword evidence="4" id="KW-0378">Hydrolase</keyword>
<dbReference type="Pfam" id="PF00293">
    <property type="entry name" value="NUDIX"/>
    <property type="match status" value="1"/>
</dbReference>
<comment type="cofactor">
    <cofactor evidence="2">
        <name>Mg(2+)</name>
        <dbReference type="ChEBI" id="CHEBI:18420"/>
    </cofactor>
</comment>
<evidence type="ECO:0000256" key="1">
    <source>
        <dbReference type="ARBA" id="ARBA00001936"/>
    </source>
</evidence>
<dbReference type="PANTHER" id="PTHR12992:SF11">
    <property type="entry name" value="MITOCHONDRIAL COENZYME A DIPHOSPHATASE NUDT8"/>
    <property type="match status" value="1"/>
</dbReference>
<dbReference type="InterPro" id="IPR000086">
    <property type="entry name" value="NUDIX_hydrolase_dom"/>
</dbReference>
<dbReference type="CDD" id="cd03426">
    <property type="entry name" value="NUDIX_CoAse_Nudt7"/>
    <property type="match status" value="1"/>
</dbReference>
<dbReference type="RefSeq" id="WP_021249186.1">
    <property type="nucleotide sequence ID" value="NZ_ATJV01000050.1"/>
</dbReference>
<dbReference type="PATRIC" id="fig|1348657.5.peg.1764"/>
<organism evidence="8 9">
    <name type="scientific">Thauera terpenica 58Eu</name>
    <dbReference type="NCBI Taxonomy" id="1348657"/>
    <lineage>
        <taxon>Bacteria</taxon>
        <taxon>Pseudomonadati</taxon>
        <taxon>Pseudomonadota</taxon>
        <taxon>Betaproteobacteria</taxon>
        <taxon>Rhodocyclales</taxon>
        <taxon>Zoogloeaceae</taxon>
        <taxon>Thauera</taxon>
    </lineage>
</organism>
<dbReference type="PANTHER" id="PTHR12992">
    <property type="entry name" value="NUDIX HYDROLASE"/>
    <property type="match status" value="1"/>
</dbReference>
<evidence type="ECO:0000256" key="3">
    <source>
        <dbReference type="ARBA" id="ARBA00022723"/>
    </source>
</evidence>
<name>T0ASI0_9RHOO</name>
<dbReference type="InterPro" id="IPR045121">
    <property type="entry name" value="CoAse"/>
</dbReference>
<dbReference type="AlphaFoldDB" id="T0ASI0"/>
<sequence length="207" mass="22855">MSSSIPGPQQLEELRRVLGQPRTRLVSGDFPEVGFEGAHTPAAVLVPLVVSSDGASVLLTKRTDHLRHHPGQISFPGGRVEAADKSTLETALRETEEEVGLNRRHVEILGSLPDYYTGTGFCITPLIGLVHRPFKLTLDAFEVAEAFEVPLTHFLNPANHQRHSMEFQGRMVDFHAMPYDRHYIWGATAGIIMSLYRLMHGEPPAGG</sequence>
<dbReference type="GO" id="GO:0010945">
    <property type="term" value="F:coenzyme A diphosphatase activity"/>
    <property type="evidence" value="ECO:0007669"/>
    <property type="project" value="InterPro"/>
</dbReference>
<evidence type="ECO:0000313" key="8">
    <source>
        <dbReference type="EMBL" id="EPZ15804.1"/>
    </source>
</evidence>
<dbReference type="NCBIfam" id="NF007980">
    <property type="entry name" value="PRK10707.1"/>
    <property type="match status" value="1"/>
</dbReference>
<comment type="caution">
    <text evidence="8">The sequence shown here is derived from an EMBL/GenBank/DDBJ whole genome shotgun (WGS) entry which is preliminary data.</text>
</comment>
<protein>
    <recommendedName>
        <fullName evidence="7">Nudix hydrolase domain-containing protein</fullName>
    </recommendedName>
</protein>
<keyword evidence="6" id="KW-0464">Manganese</keyword>
<accession>T0ASI0</accession>
<dbReference type="InterPro" id="IPR015797">
    <property type="entry name" value="NUDIX_hydrolase-like_dom_sf"/>
</dbReference>
<dbReference type="Gene3D" id="3.90.79.10">
    <property type="entry name" value="Nucleoside Triphosphate Pyrophosphohydrolase"/>
    <property type="match status" value="1"/>
</dbReference>
<evidence type="ECO:0000313" key="9">
    <source>
        <dbReference type="Proteomes" id="UP000015455"/>
    </source>
</evidence>
<proteinExistence type="predicted"/>
<dbReference type="eggNOG" id="COG0494">
    <property type="taxonomic scope" value="Bacteria"/>
</dbReference>
<evidence type="ECO:0000256" key="2">
    <source>
        <dbReference type="ARBA" id="ARBA00001946"/>
    </source>
</evidence>
<gene>
    <name evidence="8" type="ORF">M622_14405</name>
</gene>
<evidence type="ECO:0000256" key="5">
    <source>
        <dbReference type="ARBA" id="ARBA00022842"/>
    </source>
</evidence>
<comment type="cofactor">
    <cofactor evidence="1">
        <name>Mn(2+)</name>
        <dbReference type="ChEBI" id="CHEBI:29035"/>
    </cofactor>
</comment>
<keyword evidence="5" id="KW-0460">Magnesium</keyword>
<keyword evidence="3" id="KW-0479">Metal-binding</keyword>
<evidence type="ECO:0000259" key="7">
    <source>
        <dbReference type="PROSITE" id="PS51462"/>
    </source>
</evidence>
<reference evidence="8 9" key="1">
    <citation type="submission" date="2013-06" db="EMBL/GenBank/DDBJ databases">
        <title>Draft genome sequence of Thauera terpenica.</title>
        <authorList>
            <person name="Liu B."/>
            <person name="Frostegard A.H."/>
            <person name="Shapleigh J.P."/>
        </authorList>
    </citation>
    <scope>NUCLEOTIDE SEQUENCE [LARGE SCALE GENOMIC DNA]</scope>
    <source>
        <strain evidence="8 9">58Eu</strain>
    </source>
</reference>
<keyword evidence="9" id="KW-1185">Reference proteome</keyword>
<dbReference type="EMBL" id="ATJV01000050">
    <property type="protein sequence ID" value="EPZ15804.1"/>
    <property type="molecule type" value="Genomic_DNA"/>
</dbReference>
<evidence type="ECO:0000256" key="6">
    <source>
        <dbReference type="ARBA" id="ARBA00023211"/>
    </source>
</evidence>
<dbReference type="STRING" id="1348657.M622_14405"/>
<dbReference type="SUPFAM" id="SSF55811">
    <property type="entry name" value="Nudix"/>
    <property type="match status" value="1"/>
</dbReference>
<evidence type="ECO:0000256" key="4">
    <source>
        <dbReference type="ARBA" id="ARBA00022801"/>
    </source>
</evidence>
<dbReference type="Proteomes" id="UP000015455">
    <property type="component" value="Unassembled WGS sequence"/>
</dbReference>
<dbReference type="PROSITE" id="PS51462">
    <property type="entry name" value="NUDIX"/>
    <property type="match status" value="1"/>
</dbReference>